<dbReference type="InterPro" id="IPR004211">
    <property type="entry name" value="Endonuclease_7"/>
</dbReference>
<dbReference type="AlphaFoldDB" id="A0A5D0UAP7"/>
<reference evidence="1 2" key="1">
    <citation type="submission" date="2019-08" db="EMBL/GenBank/DDBJ databases">
        <title>Actinomadura sp. nov. CYP1-5 isolated from mountain soil.</title>
        <authorList>
            <person name="Songsumanus A."/>
            <person name="Kuncharoen N."/>
            <person name="Kudo T."/>
            <person name="Yuki M."/>
            <person name="Igarashi Y."/>
            <person name="Tanasupawat S."/>
        </authorList>
    </citation>
    <scope>NUCLEOTIDE SEQUENCE [LARGE SCALE GENOMIC DNA]</scope>
    <source>
        <strain evidence="1 2">GKU157</strain>
    </source>
</reference>
<proteinExistence type="predicted"/>
<evidence type="ECO:0000313" key="2">
    <source>
        <dbReference type="Proteomes" id="UP000322634"/>
    </source>
</evidence>
<dbReference type="Gene3D" id="3.40.1800.10">
    <property type="entry name" value="His-Me finger endonucleases"/>
    <property type="match status" value="1"/>
</dbReference>
<evidence type="ECO:0000313" key="1">
    <source>
        <dbReference type="EMBL" id="TYC14693.1"/>
    </source>
</evidence>
<dbReference type="InterPro" id="IPR044925">
    <property type="entry name" value="His-Me_finger_sf"/>
</dbReference>
<comment type="caution">
    <text evidence="1">The sequence shown here is derived from an EMBL/GenBank/DDBJ whole genome shotgun (WGS) entry which is preliminary data.</text>
</comment>
<evidence type="ECO:0008006" key="3">
    <source>
        <dbReference type="Google" id="ProtNLM"/>
    </source>
</evidence>
<accession>A0A5D0UAP7</accession>
<dbReference type="Proteomes" id="UP000322634">
    <property type="component" value="Unassembled WGS sequence"/>
</dbReference>
<dbReference type="EMBL" id="VSFF01000006">
    <property type="protein sequence ID" value="TYC14693.1"/>
    <property type="molecule type" value="Genomic_DNA"/>
</dbReference>
<dbReference type="InterPro" id="IPR038563">
    <property type="entry name" value="Endonuclease_7_sf"/>
</dbReference>
<name>A0A5D0UAP7_9ACTN</name>
<keyword evidence="2" id="KW-1185">Reference proteome</keyword>
<organism evidence="1 2">
    <name type="scientific">Actinomadura syzygii</name>
    <dbReference type="NCBI Taxonomy" id="1427538"/>
    <lineage>
        <taxon>Bacteria</taxon>
        <taxon>Bacillati</taxon>
        <taxon>Actinomycetota</taxon>
        <taxon>Actinomycetes</taxon>
        <taxon>Streptosporangiales</taxon>
        <taxon>Thermomonosporaceae</taxon>
        <taxon>Actinomadura</taxon>
    </lineage>
</organism>
<gene>
    <name evidence="1" type="ORF">FXF65_17890</name>
</gene>
<sequence>MHRRIRATNLQPCRVCGCMPDRPCPGGCRRDPWDRIGTHNLCSACMSHKRAIDFLGGSKLHTKRRNSPTAEQVEQVGSWVCVICGESKGHDSGERYGIPTIRTAKLFCHADETHWLGAICLVEEPSGRGVGGCRRELMRVARGTRYGSARRLEQLKAYRDNPTPFEVTPNTVASDYDKRTAARLRSDGVQVTALEVAAFRVVAGDACQVCGRSATKEYPAQKRPVGLDHDHRRRKMRGWLCADCNGGMQFLDLAEPDRQEGFYANALWLFRDAEGVKGDPWYVKPPWFRTSVA</sequence>
<dbReference type="OrthoDB" id="3527264at2"/>
<dbReference type="SUPFAM" id="SSF54060">
    <property type="entry name" value="His-Me finger endonucleases"/>
    <property type="match status" value="1"/>
</dbReference>
<protein>
    <recommendedName>
        <fullName evidence="3">Recombination endonuclease VII</fullName>
    </recommendedName>
</protein>
<dbReference type="Pfam" id="PF02945">
    <property type="entry name" value="Endonuclease_7"/>
    <property type="match status" value="1"/>
</dbReference>